<comment type="caution">
    <text evidence="1">The sequence shown here is derived from an EMBL/GenBank/DDBJ whole genome shotgun (WGS) entry which is preliminary data.</text>
</comment>
<evidence type="ECO:0000313" key="2">
    <source>
        <dbReference type="Proteomes" id="UP000772151"/>
    </source>
</evidence>
<organism evidence="1 2">
    <name type="scientific">Selenomonas ruminantium</name>
    <dbReference type="NCBI Taxonomy" id="971"/>
    <lineage>
        <taxon>Bacteria</taxon>
        <taxon>Bacillati</taxon>
        <taxon>Bacillota</taxon>
        <taxon>Negativicutes</taxon>
        <taxon>Selenomonadales</taxon>
        <taxon>Selenomonadaceae</taxon>
        <taxon>Selenomonas</taxon>
    </lineage>
</organism>
<proteinExistence type="predicted"/>
<sequence>MGIQNIQSMYADCLWGMNSLEPLSQGIPNYAHGAQGLSFQQALSEVQQEIERPQEIDTETYKNYLEKKFGVRVTAKYFKNDQESLDVLGRSMNGNDVVVAPNILEQMVTNREKANYYEEKIQYYFDNIPKWQYNRNMELG</sequence>
<dbReference type="Proteomes" id="UP000772151">
    <property type="component" value="Unassembled WGS sequence"/>
</dbReference>
<name>A0A927WE66_SELRU</name>
<dbReference type="EMBL" id="SVCA01000004">
    <property type="protein sequence ID" value="MBE6085058.1"/>
    <property type="molecule type" value="Genomic_DNA"/>
</dbReference>
<reference evidence="1" key="1">
    <citation type="submission" date="2019-04" db="EMBL/GenBank/DDBJ databases">
        <title>Evolution of Biomass-Degrading Anaerobic Consortia Revealed by Metagenomics.</title>
        <authorList>
            <person name="Peng X."/>
        </authorList>
    </citation>
    <scope>NUCLEOTIDE SEQUENCE</scope>
    <source>
        <strain evidence="1">SIG242</strain>
    </source>
</reference>
<accession>A0A927WE66</accession>
<dbReference type="AlphaFoldDB" id="A0A927WE66"/>
<gene>
    <name evidence="1" type="ORF">E7203_06270</name>
</gene>
<dbReference type="RefSeq" id="WP_303669158.1">
    <property type="nucleotide sequence ID" value="NZ_SVCA01000004.1"/>
</dbReference>
<evidence type="ECO:0000313" key="1">
    <source>
        <dbReference type="EMBL" id="MBE6085058.1"/>
    </source>
</evidence>
<protein>
    <submittedName>
        <fullName evidence="1">Uncharacterized protein</fullName>
    </submittedName>
</protein>